<dbReference type="InterPro" id="IPR038238">
    <property type="entry name" value="Clp1_C_sf"/>
</dbReference>
<gene>
    <name evidence="3" type="ORF">TrCOL_g12112</name>
</gene>
<dbReference type="InterPro" id="IPR045116">
    <property type="entry name" value="Clp1/Grc3"/>
</dbReference>
<dbReference type="InterPro" id="IPR010655">
    <property type="entry name" value="Clp1_C"/>
</dbReference>
<feature type="domain" description="Clp1 C-terminal" evidence="2">
    <location>
        <begin position="431"/>
        <end position="549"/>
    </location>
</feature>
<dbReference type="GO" id="GO:0005634">
    <property type="term" value="C:nucleus"/>
    <property type="evidence" value="ECO:0007669"/>
    <property type="project" value="TreeGrafter"/>
</dbReference>
<dbReference type="InterPro" id="IPR027417">
    <property type="entry name" value="P-loop_NTPase"/>
</dbReference>
<dbReference type="Proteomes" id="UP001165065">
    <property type="component" value="Unassembled WGS sequence"/>
</dbReference>
<dbReference type="EMBL" id="BRYA01000104">
    <property type="protein sequence ID" value="GMI39488.1"/>
    <property type="molecule type" value="Genomic_DNA"/>
</dbReference>
<dbReference type="Gene3D" id="2.40.30.330">
    <property type="entry name" value="Pre-mRNA cleavage complex subunit Clp1, C-terminal domain"/>
    <property type="match status" value="1"/>
</dbReference>
<comment type="caution">
    <text evidence="3">The sequence shown here is derived from an EMBL/GenBank/DDBJ whole genome shotgun (WGS) entry which is preliminary data.</text>
</comment>
<evidence type="ECO:0000256" key="1">
    <source>
        <dbReference type="SAM" id="MobiDB-lite"/>
    </source>
</evidence>
<evidence type="ECO:0000259" key="2">
    <source>
        <dbReference type="Pfam" id="PF06807"/>
    </source>
</evidence>
<dbReference type="PANTHER" id="PTHR12755:SF6">
    <property type="entry name" value="POLYRIBONUCLEOTIDE 5'-HYDROXYL-KINASE CLP1"/>
    <property type="match status" value="1"/>
</dbReference>
<dbReference type="GO" id="GO:0051731">
    <property type="term" value="F:polynucleotide 5'-hydroxyl-kinase activity"/>
    <property type="evidence" value="ECO:0007669"/>
    <property type="project" value="InterPro"/>
</dbReference>
<reference evidence="4" key="1">
    <citation type="journal article" date="2023" name="Commun. Biol.">
        <title>Genome analysis of Parmales, the sister group of diatoms, reveals the evolutionary specialization of diatoms from phago-mixotrophs to photoautotrophs.</title>
        <authorList>
            <person name="Ban H."/>
            <person name="Sato S."/>
            <person name="Yoshikawa S."/>
            <person name="Yamada K."/>
            <person name="Nakamura Y."/>
            <person name="Ichinomiya M."/>
            <person name="Sato N."/>
            <person name="Blanc-Mathieu R."/>
            <person name="Endo H."/>
            <person name="Kuwata A."/>
            <person name="Ogata H."/>
        </authorList>
    </citation>
    <scope>NUCLEOTIDE SEQUENCE [LARGE SCALE GENOMIC DNA]</scope>
</reference>
<dbReference type="Pfam" id="PF06807">
    <property type="entry name" value="Clp1"/>
    <property type="match status" value="1"/>
</dbReference>
<accession>A0A9W7L974</accession>
<sequence>MTTPSTSIHKIAIPALNSLRFRVPSTPFTPPQSTTLNAAVSITILEGTAELKGSELGVVTDLVEGDYEIWTWFGATVLIGGIQDIFKLKDEGMDGMLDEESGQGNTSTNTPIPTYPTITLAPSTLTVFPSKVLTDCYLTTEFNGDCNCVPLINTHAQLEVMRESAYTSALHSSVSPFTTPPTSPPPKVIICGSRRSGRHTVHRTLLSYAMKVRRSPLALNLDPGRVLHGLTPAQGTVGAKVVKGEWCNKGVTQDYTCWEAGSGGKVQGGGVCWFFGLPEVGAGKEWYKEIVGKVGDVVEGRGRKAREGGRQEGIKEWASGWIGVMPQGGMQGEEEGIEPEVVWEAVADLGANVVICLDWNVGFNYLRSRAEAVEGVKVIKIPKSGGVERTGGGGKATASGYFRGVTRGKLEKGKEGDDDPSGSKSPPSGPPYWTTMKWSSLTFLQVSVVSVGSSMLPMGQSEAISNVNVREIERVKEGTVAAVMGDDAYETFKANGRPGELCKTGVRGFVVVGESRGEDEEKTVRIGTNVEGGIPGRTLIVGEGIEWVEGA</sequence>
<organism evidence="3 4">
    <name type="scientific">Triparma columacea</name>
    <dbReference type="NCBI Taxonomy" id="722753"/>
    <lineage>
        <taxon>Eukaryota</taxon>
        <taxon>Sar</taxon>
        <taxon>Stramenopiles</taxon>
        <taxon>Ochrophyta</taxon>
        <taxon>Bolidophyceae</taxon>
        <taxon>Parmales</taxon>
        <taxon>Triparmaceae</taxon>
        <taxon>Triparma</taxon>
    </lineage>
</organism>
<evidence type="ECO:0000313" key="4">
    <source>
        <dbReference type="Proteomes" id="UP001165065"/>
    </source>
</evidence>
<dbReference type="GO" id="GO:0006388">
    <property type="term" value="P:tRNA splicing, via endonucleolytic cleavage and ligation"/>
    <property type="evidence" value="ECO:0007669"/>
    <property type="project" value="TreeGrafter"/>
</dbReference>
<keyword evidence="4" id="KW-1185">Reference proteome</keyword>
<protein>
    <recommendedName>
        <fullName evidence="2">Clp1 C-terminal domain-containing protein</fullName>
    </recommendedName>
</protein>
<proteinExistence type="predicted"/>
<name>A0A9W7L974_9STRA</name>
<dbReference type="Gene3D" id="3.40.50.300">
    <property type="entry name" value="P-loop containing nucleotide triphosphate hydrolases"/>
    <property type="match status" value="1"/>
</dbReference>
<dbReference type="PANTHER" id="PTHR12755">
    <property type="entry name" value="CLEAVAGE/POLYADENYLATION FACTOR IA SUBUNIT CLP1P"/>
    <property type="match status" value="1"/>
</dbReference>
<dbReference type="OrthoDB" id="258143at2759"/>
<dbReference type="GO" id="GO:0031124">
    <property type="term" value="P:mRNA 3'-end processing"/>
    <property type="evidence" value="ECO:0007669"/>
    <property type="project" value="InterPro"/>
</dbReference>
<evidence type="ECO:0000313" key="3">
    <source>
        <dbReference type="EMBL" id="GMI39488.1"/>
    </source>
</evidence>
<dbReference type="AlphaFoldDB" id="A0A9W7L974"/>
<feature type="region of interest" description="Disordered" evidence="1">
    <location>
        <begin position="407"/>
        <end position="431"/>
    </location>
</feature>